<gene>
    <name evidence="3" type="ORF">MAMT_01778</name>
</gene>
<evidence type="ECO:0008006" key="5">
    <source>
        <dbReference type="Google" id="ProtNLM"/>
    </source>
</evidence>
<feature type="chain" id="PRO_5022854814" description="Outer membrane protein beta-barrel domain-containing protein" evidence="2">
    <location>
        <begin position="20"/>
        <end position="269"/>
    </location>
</feature>
<organism evidence="3 4">
    <name type="scientific">Methylacidimicrobium tartarophylax</name>
    <dbReference type="NCBI Taxonomy" id="1041768"/>
    <lineage>
        <taxon>Bacteria</taxon>
        <taxon>Pseudomonadati</taxon>
        <taxon>Verrucomicrobiota</taxon>
        <taxon>Methylacidimicrobium</taxon>
    </lineage>
</organism>
<feature type="compositionally biased region" description="Polar residues" evidence="1">
    <location>
        <begin position="38"/>
        <end position="50"/>
    </location>
</feature>
<proteinExistence type="predicted"/>
<reference evidence="3 4" key="1">
    <citation type="submission" date="2019-09" db="EMBL/GenBank/DDBJ databases">
        <authorList>
            <person name="Cremers G."/>
        </authorList>
    </citation>
    <scope>NUCLEOTIDE SEQUENCE [LARGE SCALE GENOMIC DNA]</scope>
    <source>
        <strain evidence="3">4A</strain>
    </source>
</reference>
<protein>
    <recommendedName>
        <fullName evidence="5">Outer membrane protein beta-barrel domain-containing protein</fullName>
    </recommendedName>
</protein>
<evidence type="ECO:0000256" key="1">
    <source>
        <dbReference type="SAM" id="MobiDB-lite"/>
    </source>
</evidence>
<feature type="signal peptide" evidence="2">
    <location>
        <begin position="1"/>
        <end position="19"/>
    </location>
</feature>
<accession>A0A5E6MGM1</accession>
<keyword evidence="2" id="KW-0732">Signal</keyword>
<feature type="region of interest" description="Disordered" evidence="1">
    <location>
        <begin position="38"/>
        <end position="59"/>
    </location>
</feature>
<evidence type="ECO:0000256" key="2">
    <source>
        <dbReference type="SAM" id="SignalP"/>
    </source>
</evidence>
<evidence type="ECO:0000313" key="3">
    <source>
        <dbReference type="EMBL" id="VVM07512.1"/>
    </source>
</evidence>
<dbReference type="EMBL" id="CABFVA020000096">
    <property type="protein sequence ID" value="VVM07512.1"/>
    <property type="molecule type" value="Genomic_DNA"/>
</dbReference>
<keyword evidence="4" id="KW-1185">Reference proteome</keyword>
<dbReference type="Proteomes" id="UP000334923">
    <property type="component" value="Unassembled WGS sequence"/>
</dbReference>
<dbReference type="AlphaFoldDB" id="A0A5E6MGM1"/>
<evidence type="ECO:0000313" key="4">
    <source>
        <dbReference type="Proteomes" id="UP000334923"/>
    </source>
</evidence>
<name>A0A5E6MGM1_9BACT</name>
<sequence length="269" mass="28774">MNASLLPLCAAGLAPLAFAAPCLLSAPLGEPALPENAVSLQETQRSSKPQSPLLFTDVPSRSTHSSGSWFLAIGAGTGFPQYDRGDVVDNITGAVEPVETDANFAFTGLLSIGYRWFDPERWGHWSFDADFVGAYLGVGLSSFAPNQGASHIDLGFLGLRGEVGYRVVQDRFEPFVGFAAGGVIMNAESAGINHGDVWGYWFAPTCGLRYYIPQTRWSISVEGFFRFLGGLNGFTGSGSDLTLNETPHAGLSGGWIYVPLGVMAISYRF</sequence>